<dbReference type="Gene3D" id="1.10.287.3180">
    <property type="match status" value="1"/>
</dbReference>
<proteinExistence type="predicted"/>
<dbReference type="Gene3D" id="1.10.10.2040">
    <property type="match status" value="1"/>
</dbReference>
<dbReference type="InterPro" id="IPR038280">
    <property type="entry name" value="ResT/TelK_cat_sf"/>
</dbReference>
<organismHost>
    <name type="scientific">Vreelandella aquamarina</name>
    <dbReference type="NCBI Taxonomy" id="77097"/>
</organismHost>
<dbReference type="Pfam" id="PF22853">
    <property type="entry name" value="TelK_N"/>
    <property type="match status" value="1"/>
</dbReference>
<sequence length="520" mass="59774">MSGESRRKVDLAELIEWLLSEIKEIDADDEMPRKEKTKRMARLARSFKTRLHDDKRRKDSERIAVTTFRRYMTEARKAVTAQNWRHHSFDQQIERLASRYPAYASKLEALGKLTDISAIRMAHRELLDQIRNDDDAYEDIRAMKLDHEIMRHLTLSSAQKSTLAEEASETLEERAVNTVEINYHWLMETVYELLSNRERMVDGEYRGFFSYLALGLALATGRRSIEVLKTGRITKVGEYELEFSGQAKKRGGVDYSEAYHIYTLVKADLVIEAWDELRSLPEAAELQGMDNSDVNRRTAKTLNTLTKRIFNNDERVFKDSRAIWARLVFELHFSRDKRWKKVTEDVFWREMLGHEDMDTQRSYRAFKIDYDEPDQADQEDYEHASRLAALQALDGHEQLESSDAQARVHAWVKAQIEQEPDAKITQSLISRELGVYRPAIKAYLELAREALDAPNVDLDKVAAAVPKEVAEAKPRLNAHPQGDGRWVGVASINGVEVARVGNQAGRIEAMKAAYKAAGGR</sequence>
<dbReference type="Gene3D" id="1.20.1440.270">
    <property type="match status" value="1"/>
</dbReference>
<dbReference type="EMBL" id="EU399241">
    <property type="protein sequence ID" value="ABY90402.1"/>
    <property type="molecule type" value="Genomic_DNA"/>
</dbReference>
<accession>B0ZSI2</accession>
<evidence type="ECO:0000313" key="4">
    <source>
        <dbReference type="EMBL" id="ABY90402.1"/>
    </source>
</evidence>
<evidence type="ECO:0000313" key="5">
    <source>
        <dbReference type="Proteomes" id="UP000001179"/>
    </source>
</evidence>
<evidence type="ECO:0000259" key="1">
    <source>
        <dbReference type="Pfam" id="PF16684"/>
    </source>
</evidence>
<dbReference type="GeneID" id="5912363"/>
<feature type="domain" description="Telomere resolvase ResT/TelK catalytic" evidence="1">
    <location>
        <begin position="178"/>
        <end position="364"/>
    </location>
</feature>
<dbReference type="InterPro" id="IPR032047">
    <property type="entry name" value="ResT/TelK_cat"/>
</dbReference>
<feature type="domain" description="Protelomerase TelK-like stirrup" evidence="2">
    <location>
        <begin position="385"/>
        <end position="451"/>
    </location>
</feature>
<evidence type="ECO:0000259" key="2">
    <source>
        <dbReference type="Pfam" id="PF20818"/>
    </source>
</evidence>
<dbReference type="Pfam" id="PF16684">
    <property type="entry name" value="ResT-TelK_cat"/>
    <property type="match status" value="1"/>
</dbReference>
<dbReference type="Pfam" id="PF20818">
    <property type="entry name" value="TelK_stirrup"/>
    <property type="match status" value="1"/>
</dbReference>
<organism evidence="4 5">
    <name type="scientific">Halomonas phage phiHAP-1 (isolate -/Gulf of Mexico/-/2001)</name>
    <name type="common">Bacteriophage phiHAP-1</name>
    <dbReference type="NCBI Taxonomy" id="1283337"/>
    <lineage>
        <taxon>Viruses</taxon>
        <taxon>Duplodnaviria</taxon>
        <taxon>Heunggongvirae</taxon>
        <taxon>Uroviricota</taxon>
        <taxon>Caudoviricetes</taxon>
        <taxon>Hapunavirus</taxon>
        <taxon>Hapunavirus HAP1</taxon>
    </lineage>
</organism>
<protein>
    <submittedName>
        <fullName evidence="4">Protelomerase</fullName>
    </submittedName>
</protein>
<dbReference type="InterPro" id="IPR055040">
    <property type="entry name" value="TelK_N"/>
</dbReference>
<evidence type="ECO:0000259" key="3">
    <source>
        <dbReference type="Pfam" id="PF22853"/>
    </source>
</evidence>
<name>B0ZSI2_BPHA1</name>
<reference evidence="4 5" key="1">
    <citation type="journal article" date="2008" name="J. Virol.">
        <title>The temperate marine phage PhiHAP-1 of Halomonas aquamarina possesses a linear plasmid-like prophage genome.</title>
        <authorList>
            <person name="Mobberley J.M."/>
            <person name="Authement R.N."/>
            <person name="Segall A.M."/>
            <person name="Paul J.H."/>
        </authorList>
    </citation>
    <scope>NUCLEOTIDE SEQUENCE</scope>
</reference>
<feature type="domain" description="Protelomerase TelK N-terminal" evidence="3">
    <location>
        <begin position="9"/>
        <end position="78"/>
    </location>
</feature>
<dbReference type="RefSeq" id="YP_001686770.1">
    <property type="nucleotide sequence ID" value="NC_010342.1"/>
</dbReference>
<dbReference type="Proteomes" id="UP000001179">
    <property type="component" value="Segment"/>
</dbReference>
<keyword evidence="5" id="KW-1185">Reference proteome</keyword>
<gene>
    <name evidence="4" type="ORF">HAPgp34</name>
</gene>
<dbReference type="KEGG" id="vg:5912363"/>
<dbReference type="Gene3D" id="1.10.443.30">
    <property type="entry name" value="Telomere resolvase"/>
    <property type="match status" value="1"/>
</dbReference>
<dbReference type="InterPro" id="IPR049454">
    <property type="entry name" value="TelK_stirrup"/>
</dbReference>